<dbReference type="KEGG" id="pcz:PCL1606_40140"/>
<gene>
    <name evidence="2" type="ORF">PCL1606_40140</name>
</gene>
<keyword evidence="1" id="KW-0812">Transmembrane</keyword>
<evidence type="ECO:0000313" key="3">
    <source>
        <dbReference type="Proteomes" id="UP000032748"/>
    </source>
</evidence>
<dbReference type="PATRIC" id="fig|587753.10.peg.4007"/>
<protein>
    <submittedName>
        <fullName evidence="2">Uncharacterized protein</fullName>
    </submittedName>
</protein>
<reference evidence="2 3" key="1">
    <citation type="journal article" date="2015" name="Mol. Plant Microbe Interact.">
        <title>Comparative Genomic Analysis of Pseudomonas chlororaphis PCL1606 Reveals New Insight into Antifungal Compounds Involved in Biocontrol.</title>
        <authorList>
            <person name="Calderon C.E."/>
            <person name="Ramos C."/>
            <person name="de Vicente A."/>
            <person name="Cazorla F.M."/>
        </authorList>
    </citation>
    <scope>NUCLEOTIDE SEQUENCE [LARGE SCALE GENOMIC DNA]</scope>
    <source>
        <strain evidence="2 3">PCL1606</strain>
    </source>
</reference>
<sequence length="141" mass="15857">MNHFGYTFHLAYISFRTVVVVQAFVLALFSACFADNLWQGLWAGLGTFALFVAGGAVLGFLPMALVFTPLYAWLCSKGHANWLSSLLLGLAIAGLLCLHPWLRWLMPLWLLDSALVALLTHWAYRRGPRERNEMGWEDARS</sequence>
<keyword evidence="1" id="KW-1133">Transmembrane helix</keyword>
<feature type="transmembrane region" description="Helical" evidence="1">
    <location>
        <begin position="50"/>
        <end position="74"/>
    </location>
</feature>
<accession>A0A0D5Y281</accession>
<organism evidence="2 3">
    <name type="scientific">Pseudomonas chlororaphis</name>
    <dbReference type="NCBI Taxonomy" id="587753"/>
    <lineage>
        <taxon>Bacteria</taxon>
        <taxon>Pseudomonadati</taxon>
        <taxon>Pseudomonadota</taxon>
        <taxon>Gammaproteobacteria</taxon>
        <taxon>Pseudomonadales</taxon>
        <taxon>Pseudomonadaceae</taxon>
        <taxon>Pseudomonas</taxon>
    </lineage>
</organism>
<keyword evidence="1" id="KW-0472">Membrane</keyword>
<dbReference type="OrthoDB" id="6957169at2"/>
<proteinExistence type="predicted"/>
<dbReference type="RefSeq" id="WP_045884354.1">
    <property type="nucleotide sequence ID" value="NZ_CP011110.1"/>
</dbReference>
<evidence type="ECO:0000256" key="1">
    <source>
        <dbReference type="SAM" id="Phobius"/>
    </source>
</evidence>
<feature type="transmembrane region" description="Helical" evidence="1">
    <location>
        <begin position="81"/>
        <end position="102"/>
    </location>
</feature>
<dbReference type="AlphaFoldDB" id="A0A0D5Y281"/>
<name>A0A0D5Y281_9PSED</name>
<evidence type="ECO:0000313" key="2">
    <source>
        <dbReference type="EMBL" id="AKA25463.1"/>
    </source>
</evidence>
<dbReference type="EMBL" id="CP011110">
    <property type="protein sequence ID" value="AKA25463.1"/>
    <property type="molecule type" value="Genomic_DNA"/>
</dbReference>
<dbReference type="Proteomes" id="UP000032748">
    <property type="component" value="Chromosome"/>
</dbReference>